<evidence type="ECO:0000313" key="2">
    <source>
        <dbReference type="EMBL" id="KAJ6255840.1"/>
    </source>
</evidence>
<protein>
    <submittedName>
        <fullName evidence="2">Uncharacterized protein</fullName>
    </submittedName>
</protein>
<name>A0AAD6IQU3_DREDA</name>
<dbReference type="Proteomes" id="UP001221413">
    <property type="component" value="Unassembled WGS sequence"/>
</dbReference>
<accession>A0AAD6IQU3</accession>
<proteinExistence type="predicted"/>
<evidence type="ECO:0000313" key="3">
    <source>
        <dbReference type="Proteomes" id="UP001221413"/>
    </source>
</evidence>
<sequence length="61" mass="6363">MPAHMPLLESTRGEGEPPLTKLQDSAGLHDRAGQGAIVTAPGVTAVQEHRIGIILVAGRLK</sequence>
<evidence type="ECO:0000256" key="1">
    <source>
        <dbReference type="SAM" id="MobiDB-lite"/>
    </source>
</evidence>
<reference evidence="2" key="1">
    <citation type="submission" date="2023-01" db="EMBL/GenBank/DDBJ databases">
        <title>The chitinases involved in constricting ring structure development in the nematode-trapping fungus Drechslerella dactyloides.</title>
        <authorList>
            <person name="Wang R."/>
            <person name="Zhang L."/>
            <person name="Tang P."/>
            <person name="Li S."/>
            <person name="Liang L."/>
        </authorList>
    </citation>
    <scope>NUCLEOTIDE SEQUENCE</scope>
    <source>
        <strain evidence="2">YMF1.00031</strain>
    </source>
</reference>
<organism evidence="2 3">
    <name type="scientific">Drechslerella dactyloides</name>
    <name type="common">Nematode-trapping fungus</name>
    <name type="synonym">Arthrobotrys dactyloides</name>
    <dbReference type="NCBI Taxonomy" id="74499"/>
    <lineage>
        <taxon>Eukaryota</taxon>
        <taxon>Fungi</taxon>
        <taxon>Dikarya</taxon>
        <taxon>Ascomycota</taxon>
        <taxon>Pezizomycotina</taxon>
        <taxon>Orbiliomycetes</taxon>
        <taxon>Orbiliales</taxon>
        <taxon>Orbiliaceae</taxon>
        <taxon>Drechslerella</taxon>
    </lineage>
</organism>
<comment type="caution">
    <text evidence="2">The sequence shown here is derived from an EMBL/GenBank/DDBJ whole genome shotgun (WGS) entry which is preliminary data.</text>
</comment>
<keyword evidence="3" id="KW-1185">Reference proteome</keyword>
<dbReference type="EMBL" id="JAQGDS010000019">
    <property type="protein sequence ID" value="KAJ6255840.1"/>
    <property type="molecule type" value="Genomic_DNA"/>
</dbReference>
<gene>
    <name evidence="2" type="ORF">Dda_9450</name>
</gene>
<feature type="region of interest" description="Disordered" evidence="1">
    <location>
        <begin position="1"/>
        <end position="24"/>
    </location>
</feature>
<dbReference type="AlphaFoldDB" id="A0AAD6IQU3"/>